<name>A0ABQ5IIS6_9ASTR</name>
<reference evidence="3" key="2">
    <citation type="submission" date="2022-01" db="EMBL/GenBank/DDBJ databases">
        <authorList>
            <person name="Yamashiro T."/>
            <person name="Shiraishi A."/>
            <person name="Satake H."/>
            <person name="Nakayama K."/>
        </authorList>
    </citation>
    <scope>NUCLEOTIDE SEQUENCE</scope>
</reference>
<gene>
    <name evidence="2" type="ORF">Tco_1019889</name>
    <name evidence="3" type="ORF">Tco_1110014</name>
</gene>
<keyword evidence="1" id="KW-1133">Transmembrane helix</keyword>
<dbReference type="Proteomes" id="UP001151760">
    <property type="component" value="Unassembled WGS sequence"/>
</dbReference>
<feature type="transmembrane region" description="Helical" evidence="1">
    <location>
        <begin position="99"/>
        <end position="120"/>
    </location>
</feature>
<keyword evidence="1" id="KW-0812">Transmembrane</keyword>
<accession>A0ABQ5IIS6</accession>
<reference evidence="3" key="1">
    <citation type="journal article" date="2022" name="Int. J. Mol. Sci.">
        <title>Draft Genome of Tanacetum Coccineum: Genomic Comparison of Closely Related Tanacetum-Family Plants.</title>
        <authorList>
            <person name="Yamashiro T."/>
            <person name="Shiraishi A."/>
            <person name="Nakayama K."/>
            <person name="Satake H."/>
        </authorList>
    </citation>
    <scope>NUCLEOTIDE SEQUENCE</scope>
</reference>
<evidence type="ECO:0000256" key="1">
    <source>
        <dbReference type="SAM" id="Phobius"/>
    </source>
</evidence>
<sequence length="126" mass="13585">MFVALRGDIGRFILRGEITLSGWQWKLAAAAIPAHVDCVVGRTCGLWTFVSCLLRVDPCAVGIGRDISYLLTDGIDSDFVAVFSFGLVGEGGMSRGMEYILACFALLGAVVYYIGGFGVMPWGDFF</sequence>
<protein>
    <submittedName>
        <fullName evidence="3">Uncharacterized protein</fullName>
    </submittedName>
</protein>
<proteinExistence type="predicted"/>
<keyword evidence="1" id="KW-0472">Membrane</keyword>
<evidence type="ECO:0000313" key="4">
    <source>
        <dbReference type="Proteomes" id="UP001151760"/>
    </source>
</evidence>
<dbReference type="EMBL" id="BQNB010020791">
    <property type="protein sequence ID" value="GJT99675.1"/>
    <property type="molecule type" value="Genomic_DNA"/>
</dbReference>
<comment type="caution">
    <text evidence="3">The sequence shown here is derived from an EMBL/GenBank/DDBJ whole genome shotgun (WGS) entry which is preliminary data.</text>
</comment>
<organism evidence="3 4">
    <name type="scientific">Tanacetum coccineum</name>
    <dbReference type="NCBI Taxonomy" id="301880"/>
    <lineage>
        <taxon>Eukaryota</taxon>
        <taxon>Viridiplantae</taxon>
        <taxon>Streptophyta</taxon>
        <taxon>Embryophyta</taxon>
        <taxon>Tracheophyta</taxon>
        <taxon>Spermatophyta</taxon>
        <taxon>Magnoliopsida</taxon>
        <taxon>eudicotyledons</taxon>
        <taxon>Gunneridae</taxon>
        <taxon>Pentapetalae</taxon>
        <taxon>asterids</taxon>
        <taxon>campanulids</taxon>
        <taxon>Asterales</taxon>
        <taxon>Asteraceae</taxon>
        <taxon>Asteroideae</taxon>
        <taxon>Anthemideae</taxon>
        <taxon>Anthemidinae</taxon>
        <taxon>Tanacetum</taxon>
    </lineage>
</organism>
<dbReference type="EMBL" id="BQNB010017896">
    <property type="protein sequence ID" value="GJT68409.1"/>
    <property type="molecule type" value="Genomic_DNA"/>
</dbReference>
<evidence type="ECO:0000313" key="2">
    <source>
        <dbReference type="EMBL" id="GJT68409.1"/>
    </source>
</evidence>
<evidence type="ECO:0000313" key="3">
    <source>
        <dbReference type="EMBL" id="GJT99675.1"/>
    </source>
</evidence>
<keyword evidence="4" id="KW-1185">Reference proteome</keyword>